<dbReference type="EMBL" id="CP011125">
    <property type="protein sequence ID" value="AKF11107.1"/>
    <property type="molecule type" value="Genomic_DNA"/>
</dbReference>
<dbReference type="AlphaFoldDB" id="A0A0F6YMU6"/>
<sequence length="40" mass="4522">MVQFLDTMVTSSCAEATQWPFPREARRVAREDEAVGHDLA</sequence>
<reference evidence="1 2" key="1">
    <citation type="submission" date="2015-03" db="EMBL/GenBank/DDBJ databases">
        <title>Genome assembly of Sandaracinus amylolyticus DSM 53668.</title>
        <authorList>
            <person name="Sharma G."/>
            <person name="Subramanian S."/>
        </authorList>
    </citation>
    <scope>NUCLEOTIDE SEQUENCE [LARGE SCALE GENOMIC DNA]</scope>
    <source>
        <strain evidence="1 2">DSM 53668</strain>
    </source>
</reference>
<proteinExistence type="predicted"/>
<keyword evidence="2" id="KW-1185">Reference proteome</keyword>
<dbReference type="Proteomes" id="UP000034883">
    <property type="component" value="Chromosome"/>
</dbReference>
<evidence type="ECO:0000313" key="2">
    <source>
        <dbReference type="Proteomes" id="UP000034883"/>
    </source>
</evidence>
<gene>
    <name evidence="1" type="ORF">DB32_008256</name>
</gene>
<accession>A0A0F6YMU6</accession>
<organism evidence="1 2">
    <name type="scientific">Sandaracinus amylolyticus</name>
    <dbReference type="NCBI Taxonomy" id="927083"/>
    <lineage>
        <taxon>Bacteria</taxon>
        <taxon>Pseudomonadati</taxon>
        <taxon>Myxococcota</taxon>
        <taxon>Polyangia</taxon>
        <taxon>Polyangiales</taxon>
        <taxon>Sandaracinaceae</taxon>
        <taxon>Sandaracinus</taxon>
    </lineage>
</organism>
<dbReference type="STRING" id="927083.DB32_008256"/>
<name>A0A0F6YMU6_9BACT</name>
<dbReference type="KEGG" id="samy:DB32_008256"/>
<protein>
    <submittedName>
        <fullName evidence="1">Uncharacterized protein</fullName>
    </submittedName>
</protein>
<evidence type="ECO:0000313" key="1">
    <source>
        <dbReference type="EMBL" id="AKF11107.1"/>
    </source>
</evidence>